<dbReference type="EMBL" id="GDKF01006611">
    <property type="protein sequence ID" value="JAT72011.1"/>
    <property type="molecule type" value="Transcribed_RNA"/>
</dbReference>
<protein>
    <recommendedName>
        <fullName evidence="3">lycopene beta-cyclase</fullName>
        <ecNumber evidence="3">5.5.1.19</ecNumber>
    </recommendedName>
</protein>
<evidence type="ECO:0000256" key="3">
    <source>
        <dbReference type="ARBA" id="ARBA00012242"/>
    </source>
</evidence>
<dbReference type="SUPFAM" id="SSF51905">
    <property type="entry name" value="FAD/NAD(P)-binding domain"/>
    <property type="match status" value="1"/>
</dbReference>
<comment type="pathway">
    <text evidence="6">Carotenoid biosynthesis; beta-zeacarotene biosynthesis.</text>
</comment>
<name>A0A1D2AEH8_AUXPR</name>
<dbReference type="GO" id="GO:0016117">
    <property type="term" value="P:carotenoid biosynthetic process"/>
    <property type="evidence" value="ECO:0007669"/>
    <property type="project" value="UniProtKB-KW"/>
</dbReference>
<dbReference type="PANTHER" id="PTHR39757">
    <property type="match status" value="1"/>
</dbReference>
<evidence type="ECO:0000313" key="8">
    <source>
        <dbReference type="EMBL" id="JAT72011.1"/>
    </source>
</evidence>
<organism evidence="9">
    <name type="scientific">Auxenochlorella protothecoides</name>
    <name type="common">Green microalga</name>
    <name type="synonym">Chlorella protothecoides</name>
    <dbReference type="NCBI Taxonomy" id="3075"/>
    <lineage>
        <taxon>Eukaryota</taxon>
        <taxon>Viridiplantae</taxon>
        <taxon>Chlorophyta</taxon>
        <taxon>core chlorophytes</taxon>
        <taxon>Trebouxiophyceae</taxon>
        <taxon>Chlorellales</taxon>
        <taxon>Chlorellaceae</taxon>
        <taxon>Auxenochlorella</taxon>
    </lineage>
</organism>
<dbReference type="EMBL" id="GDKF01001131">
    <property type="protein sequence ID" value="JAT77491.1"/>
    <property type="molecule type" value="Transcribed_RNA"/>
</dbReference>
<dbReference type="InterPro" id="IPR010108">
    <property type="entry name" value="Lycopene_cyclase_b/e"/>
</dbReference>
<dbReference type="InterPro" id="IPR036188">
    <property type="entry name" value="FAD/NAD-bd_sf"/>
</dbReference>
<reference evidence="9" key="1">
    <citation type="submission" date="2015-08" db="EMBL/GenBank/DDBJ databases">
        <authorList>
            <person name="Babu N.S."/>
            <person name="Beckwith C.J."/>
            <person name="Beseler K.G."/>
            <person name="Brison A."/>
            <person name="Carone J.V."/>
            <person name="Caskin T.P."/>
            <person name="Diamond M."/>
            <person name="Durham M.E."/>
            <person name="Foxe J.M."/>
            <person name="Go M."/>
            <person name="Henderson B.A."/>
            <person name="Jones I.B."/>
            <person name="McGettigan J.A."/>
            <person name="Micheletti S.J."/>
            <person name="Nasrallah M.E."/>
            <person name="Ortiz D."/>
            <person name="Piller C.R."/>
            <person name="Privatt S.R."/>
            <person name="Schneider S.L."/>
            <person name="Sharp S."/>
            <person name="Smith T.C."/>
            <person name="Stanton J.D."/>
            <person name="Ullery H.E."/>
            <person name="Wilson R.J."/>
            <person name="Serrano M.G."/>
            <person name="Buck G."/>
            <person name="Lee V."/>
            <person name="Wang Y."/>
            <person name="Carvalho R."/>
            <person name="Voegtly L."/>
            <person name="Shi R."/>
            <person name="Duckworth R."/>
            <person name="Johnson A."/>
            <person name="Loviza R."/>
            <person name="Walstead R."/>
            <person name="Shah Z."/>
            <person name="Kiflezghi M."/>
            <person name="Wade K."/>
            <person name="Ball S.L."/>
            <person name="Bradley K.W."/>
            <person name="Asai D.J."/>
            <person name="Bowman C.A."/>
            <person name="Russell D.A."/>
            <person name="Pope W.H."/>
            <person name="Jacobs-Sera D."/>
            <person name="Hendrix R.W."/>
            <person name="Hatfull G.F."/>
        </authorList>
    </citation>
    <scope>NUCLEOTIDE SEQUENCE</scope>
</reference>
<dbReference type="PANTHER" id="PTHR39757:SF5">
    <property type="entry name" value="OS02G0190600 PROTEIN"/>
    <property type="match status" value="1"/>
</dbReference>
<dbReference type="GO" id="GO:0016705">
    <property type="term" value="F:oxidoreductase activity, acting on paired donors, with incorporation or reduction of molecular oxygen"/>
    <property type="evidence" value="ECO:0007669"/>
    <property type="project" value="InterPro"/>
</dbReference>
<keyword evidence="5" id="KW-0520">NAD</keyword>
<evidence type="ECO:0000256" key="6">
    <source>
        <dbReference type="ARBA" id="ARBA00037906"/>
    </source>
</evidence>
<keyword evidence="4" id="KW-0125">Carotenoid biosynthesis</keyword>
<sequence length="517" mass="57001">MKAIASQHGLAHTCRPPTKGHLIHAAPKACSFRAGMRPPHRGRPVQTQAVATTGPPAAKKASISSPNSQFPDLQLDAYDPMEVQAADLVVVGAGPAGLSVAARVSQAGFRVVLVDPDPLGEWRNNYGVWCDEFEDMGLEDCFDTVWDRAVVYLDSGPDGQRSLSRPYARVDRPRLKRKMLSECVRHGVQFHSVKAEDATHGDGRSTLRCSDGSQVTASLVLDASGHSRSLVKYDTNFDPGYQGAYGFVAEVEWHPFDPGAMLFMDWRDDHLADRPDLRASNERLPSFLYAMPLSATSVFLEETSLVARPIIPFEDLKVRLEARLKYLGLEIKSISEEEYCRIPMGGALPTLPQRVLGLGGTAGMVHPSTGYMISRVLGAAPLVADTIIDQLCSVSDRAQDRNTPRAPRSEEEADAMAAAVWAALWPKRRQRQREFFWFGMEILLKLDLHETRNFFSAFFSLSEHHWHGFLSARLTFTELIGFGLSLFAKSSSSARLGLIAKGLPGLVTMLARLTQIK</sequence>
<evidence type="ECO:0000256" key="7">
    <source>
        <dbReference type="SAM" id="MobiDB-lite"/>
    </source>
</evidence>
<accession>A0A1D2AEH8</accession>
<comment type="pathway">
    <text evidence="1">Carotenoid biosynthesis; beta-carotene biosynthesis.</text>
</comment>
<dbReference type="Pfam" id="PF05834">
    <property type="entry name" value="Lycopene_cycl"/>
    <property type="match status" value="1"/>
</dbReference>
<feature type="region of interest" description="Disordered" evidence="7">
    <location>
        <begin position="1"/>
        <end position="20"/>
    </location>
</feature>
<gene>
    <name evidence="8" type="ORF">g.30898</name>
    <name evidence="9" type="ORF">g.30908</name>
</gene>
<dbReference type="EC" id="5.5.1.19" evidence="3"/>
<comment type="similarity">
    <text evidence="2">Belongs to the lycopene cyclase family.</text>
</comment>
<feature type="region of interest" description="Disordered" evidence="7">
    <location>
        <begin position="37"/>
        <end position="67"/>
    </location>
</feature>
<evidence type="ECO:0000256" key="2">
    <source>
        <dbReference type="ARBA" id="ARBA00006599"/>
    </source>
</evidence>
<dbReference type="NCBIfam" id="TIGR01790">
    <property type="entry name" value="carotene-cycl"/>
    <property type="match status" value="1"/>
</dbReference>
<dbReference type="Gene3D" id="3.50.50.60">
    <property type="entry name" value="FAD/NAD(P)-binding domain"/>
    <property type="match status" value="1"/>
</dbReference>
<dbReference type="GO" id="GO:0016860">
    <property type="term" value="F:intramolecular oxidoreductase activity"/>
    <property type="evidence" value="ECO:0007669"/>
    <property type="project" value="UniProtKB-ARBA"/>
</dbReference>
<evidence type="ECO:0000313" key="9">
    <source>
        <dbReference type="EMBL" id="JAT77491.1"/>
    </source>
</evidence>
<dbReference type="AlphaFoldDB" id="A0A1D2AEH8"/>
<evidence type="ECO:0000256" key="1">
    <source>
        <dbReference type="ARBA" id="ARBA00005089"/>
    </source>
</evidence>
<evidence type="ECO:0000256" key="5">
    <source>
        <dbReference type="ARBA" id="ARBA00023027"/>
    </source>
</evidence>
<evidence type="ECO:0000256" key="4">
    <source>
        <dbReference type="ARBA" id="ARBA00022746"/>
    </source>
</evidence>
<proteinExistence type="inferred from homology"/>